<keyword evidence="2" id="KW-1185">Reference proteome</keyword>
<name>A0ABN3IBX2_9ACTN</name>
<dbReference type="EMBL" id="BAAARW010000001">
    <property type="protein sequence ID" value="GAA2399119.1"/>
    <property type="molecule type" value="Genomic_DNA"/>
</dbReference>
<organism evidence="1 2">
    <name type="scientific">Actinomadura vinacea</name>
    <dbReference type="NCBI Taxonomy" id="115336"/>
    <lineage>
        <taxon>Bacteria</taxon>
        <taxon>Bacillati</taxon>
        <taxon>Actinomycetota</taxon>
        <taxon>Actinomycetes</taxon>
        <taxon>Streptosporangiales</taxon>
        <taxon>Thermomonosporaceae</taxon>
        <taxon>Actinomadura</taxon>
    </lineage>
</organism>
<proteinExistence type="predicted"/>
<evidence type="ECO:0000313" key="1">
    <source>
        <dbReference type="EMBL" id="GAA2399119.1"/>
    </source>
</evidence>
<sequence length="112" mass="12642">MVRLTIHDDGQVSVRLGARAVRRDARKRAANMNPDTDWLSPGAFLNQLHPLGVPVTQTRTAAFQQLVLQAPALVVAQALGYHRRRNMEPLPQRFPPALRLMARQRCREVQNA</sequence>
<evidence type="ECO:0000313" key="2">
    <source>
        <dbReference type="Proteomes" id="UP001501231"/>
    </source>
</evidence>
<comment type="caution">
    <text evidence="1">The sequence shown here is derived from an EMBL/GenBank/DDBJ whole genome shotgun (WGS) entry which is preliminary data.</text>
</comment>
<accession>A0ABN3IBX2</accession>
<gene>
    <name evidence="1" type="ORF">GCM10010191_02460</name>
</gene>
<protein>
    <submittedName>
        <fullName evidence="1">Uncharacterized protein</fullName>
    </submittedName>
</protein>
<dbReference type="Proteomes" id="UP001501231">
    <property type="component" value="Unassembled WGS sequence"/>
</dbReference>
<reference evidence="1 2" key="1">
    <citation type="journal article" date="2019" name="Int. J. Syst. Evol. Microbiol.">
        <title>The Global Catalogue of Microorganisms (GCM) 10K type strain sequencing project: providing services to taxonomists for standard genome sequencing and annotation.</title>
        <authorList>
            <consortium name="The Broad Institute Genomics Platform"/>
            <consortium name="The Broad Institute Genome Sequencing Center for Infectious Disease"/>
            <person name="Wu L."/>
            <person name="Ma J."/>
        </authorList>
    </citation>
    <scope>NUCLEOTIDE SEQUENCE [LARGE SCALE GENOMIC DNA]</scope>
    <source>
        <strain evidence="1 2">JCM 3325</strain>
    </source>
</reference>